<feature type="compositionally biased region" description="Basic and acidic residues" evidence="1">
    <location>
        <begin position="268"/>
        <end position="278"/>
    </location>
</feature>
<proteinExistence type="predicted"/>
<dbReference type="EMBL" id="CP036264">
    <property type="protein sequence ID" value="QEF99904.1"/>
    <property type="molecule type" value="Genomic_DNA"/>
</dbReference>
<keyword evidence="2" id="KW-0812">Transmembrane</keyword>
<keyword evidence="4" id="KW-1185">Reference proteome</keyword>
<gene>
    <name evidence="3" type="ORF">Mal15_39710</name>
</gene>
<feature type="compositionally biased region" description="Basic residues" evidence="1">
    <location>
        <begin position="23"/>
        <end position="39"/>
    </location>
</feature>
<feature type="region of interest" description="Disordered" evidence="1">
    <location>
        <begin position="267"/>
        <end position="377"/>
    </location>
</feature>
<evidence type="ECO:0008006" key="5">
    <source>
        <dbReference type="Google" id="ProtNLM"/>
    </source>
</evidence>
<feature type="region of interest" description="Disordered" evidence="1">
    <location>
        <begin position="1"/>
        <end position="61"/>
    </location>
</feature>
<evidence type="ECO:0000313" key="3">
    <source>
        <dbReference type="EMBL" id="QEF99904.1"/>
    </source>
</evidence>
<feature type="transmembrane region" description="Helical" evidence="2">
    <location>
        <begin position="238"/>
        <end position="258"/>
    </location>
</feature>
<feature type="compositionally biased region" description="Polar residues" evidence="1">
    <location>
        <begin position="285"/>
        <end position="295"/>
    </location>
</feature>
<evidence type="ECO:0000256" key="2">
    <source>
        <dbReference type="SAM" id="Phobius"/>
    </source>
</evidence>
<evidence type="ECO:0000256" key="1">
    <source>
        <dbReference type="SAM" id="MobiDB-lite"/>
    </source>
</evidence>
<protein>
    <recommendedName>
        <fullName evidence="5">Transmembrane protein</fullName>
    </recommendedName>
</protein>
<dbReference type="RefSeq" id="WP_147869231.1">
    <property type="nucleotide sequence ID" value="NZ_CP036264.1"/>
</dbReference>
<reference evidence="3 4" key="1">
    <citation type="submission" date="2019-02" db="EMBL/GenBank/DDBJ databases">
        <title>Planctomycetal bacteria perform biofilm scaping via a novel small molecule.</title>
        <authorList>
            <person name="Jeske O."/>
            <person name="Boedeker C."/>
            <person name="Wiegand S."/>
            <person name="Breitling P."/>
            <person name="Kallscheuer N."/>
            <person name="Jogler M."/>
            <person name="Rohde M."/>
            <person name="Petersen J."/>
            <person name="Medema M.H."/>
            <person name="Surup F."/>
            <person name="Jogler C."/>
        </authorList>
    </citation>
    <scope>NUCLEOTIDE SEQUENCE [LARGE SCALE GENOMIC DNA]</scope>
    <source>
        <strain evidence="3 4">Mal15</strain>
    </source>
</reference>
<keyword evidence="2" id="KW-1133">Transmembrane helix</keyword>
<dbReference type="AlphaFoldDB" id="A0A5B9MJR6"/>
<feature type="compositionally biased region" description="Low complexity" evidence="1">
    <location>
        <begin position="296"/>
        <end position="313"/>
    </location>
</feature>
<keyword evidence="2" id="KW-0472">Membrane</keyword>
<name>A0A5B9MJR6_9BACT</name>
<sequence length="779" mass="84948">MSPPSPDAPKRNEPPDGSSGSPSRRKARVAKRRQGKTTRRSTDGSHAKQTVLARPADSATADEAETVASLVRRLGTPPHDLASRLGVRFKEACRRVLDDGGSIAAIELESWAINRQGELVFLGEILPAGQGIDNVDELGDQFQQRLAVPRPAIAHRSRQLRVDQAEARFALRFQRHADDDQYAPTLSGDERDRREKLIDQFTASLARRFGEQAITSPDPSEEKVRPSKPQPMARDRRFNWNLTLGLATAVAAVAMVLGGTQLAKMRKRQAELGRRDATSGEPESMTHTADRSSGNASAQFANAAPVAAPEMQPDVPPPPSDPARDEASRSEPNRDPADRDPQRFDPQFADGGTPNEPGDPPESSAKTIVDSRGQRGGFDVMDDLDALVASNAPSGSADNMAVNSDEIDPAKTMRIASPLRTTGDVPAESTPIARLPGMDVADDVTLEDVLSTDAPEQDVPEVLQETRPSEDRFVELPPASDTAAESVIDQTGATIERLDFPSEIPIVMSGPDEDGTTELINQQSGNRIAQLTRSGPSTVLRWSESASKDRLAQKLLHGRLVLSGGEIVYLRPSIETDAYPISMDPRELRPSWKLGGPLLPEVARLEIDLQVPDSIDLAWHTPLDPNHARDGTAIAILTPTDGETVAIAVKMEIDCSRTLSCRLQYGARLDSAMPWSSLSQASFAMENTALVRNRSKLLLQRDLFKQSYGAASTMERTMMRGRGERIDAELERLDATIDRMSMLGELAIRVHESVKLNLHAFVQWPDAAQTLLRTKAKDQ</sequence>
<dbReference type="KEGG" id="smam:Mal15_39710"/>
<dbReference type="Proteomes" id="UP000321353">
    <property type="component" value="Chromosome"/>
</dbReference>
<organism evidence="3 4">
    <name type="scientific">Stieleria maiorica</name>
    <dbReference type="NCBI Taxonomy" id="2795974"/>
    <lineage>
        <taxon>Bacteria</taxon>
        <taxon>Pseudomonadati</taxon>
        <taxon>Planctomycetota</taxon>
        <taxon>Planctomycetia</taxon>
        <taxon>Pirellulales</taxon>
        <taxon>Pirellulaceae</taxon>
        <taxon>Stieleria</taxon>
    </lineage>
</organism>
<feature type="compositionally biased region" description="Basic and acidic residues" evidence="1">
    <location>
        <begin position="322"/>
        <end position="343"/>
    </location>
</feature>
<feature type="region of interest" description="Disordered" evidence="1">
    <location>
        <begin position="209"/>
        <end position="235"/>
    </location>
</feature>
<evidence type="ECO:0000313" key="4">
    <source>
        <dbReference type="Proteomes" id="UP000321353"/>
    </source>
</evidence>
<accession>A0A5B9MJR6</accession>